<feature type="domain" description="TiaS-like TCKD" evidence="1">
    <location>
        <begin position="11"/>
        <end position="67"/>
    </location>
</feature>
<dbReference type="PANTHER" id="PTHR40705">
    <property type="entry name" value="TRNA(ILE2) 2-AGMATINYLCYTIDINE SYNTHETASE TIAS"/>
    <property type="match status" value="1"/>
</dbReference>
<comment type="caution">
    <text evidence="2">The sequence shown here is derived from an EMBL/GenBank/DDBJ whole genome shotgun (WGS) entry which is preliminary data.</text>
</comment>
<sequence length="103" mass="11645">MTLQRDTILHIGFDDTDSLQGSCTTHLATIIIEEIDSQVTFLDYPRLIRNNPNIPWKTRGNGAIGFTIKIAEEEVDQVIVTIKRSIENYYQPDENTNPGLVVV</sequence>
<dbReference type="Pfam" id="PF22641">
    <property type="entry name" value="TiaS_TCKD"/>
    <property type="match status" value="1"/>
</dbReference>
<feature type="non-terminal residue" evidence="2">
    <location>
        <position position="103"/>
    </location>
</feature>
<dbReference type="InterPro" id="IPR053870">
    <property type="entry name" value="TiaS-like_TCKD"/>
</dbReference>
<evidence type="ECO:0000313" key="2">
    <source>
        <dbReference type="EMBL" id="GAG27485.1"/>
    </source>
</evidence>
<protein>
    <recommendedName>
        <fullName evidence="1">TiaS-like TCKD domain-containing protein</fullName>
    </recommendedName>
</protein>
<dbReference type="EMBL" id="BARS01032346">
    <property type="protein sequence ID" value="GAG27485.1"/>
    <property type="molecule type" value="Genomic_DNA"/>
</dbReference>
<organism evidence="2">
    <name type="scientific">marine sediment metagenome</name>
    <dbReference type="NCBI Taxonomy" id="412755"/>
    <lineage>
        <taxon>unclassified sequences</taxon>
        <taxon>metagenomes</taxon>
        <taxon>ecological metagenomes</taxon>
    </lineage>
</organism>
<accession>X0WA31</accession>
<reference evidence="2" key="1">
    <citation type="journal article" date="2014" name="Front. Microbiol.">
        <title>High frequency of phylogenetically diverse reductive dehalogenase-homologous genes in deep subseafloor sedimentary metagenomes.</title>
        <authorList>
            <person name="Kawai M."/>
            <person name="Futagami T."/>
            <person name="Toyoda A."/>
            <person name="Takaki Y."/>
            <person name="Nishi S."/>
            <person name="Hori S."/>
            <person name="Arai W."/>
            <person name="Tsubouchi T."/>
            <person name="Morono Y."/>
            <person name="Uchiyama I."/>
            <person name="Ito T."/>
            <person name="Fujiyama A."/>
            <person name="Inagaki F."/>
            <person name="Takami H."/>
        </authorList>
    </citation>
    <scope>NUCLEOTIDE SEQUENCE</scope>
    <source>
        <strain evidence="2">Expedition CK06-06</strain>
    </source>
</reference>
<proteinExistence type="predicted"/>
<dbReference type="Gene3D" id="3.30.70.2200">
    <property type="match status" value="1"/>
</dbReference>
<evidence type="ECO:0000259" key="1">
    <source>
        <dbReference type="Pfam" id="PF22641"/>
    </source>
</evidence>
<gene>
    <name evidence="2" type="ORF">S01H1_50211</name>
</gene>
<dbReference type="AlphaFoldDB" id="X0WA31"/>
<dbReference type="PANTHER" id="PTHR40705:SF1">
    <property type="entry name" value="TRNA(ILE2) 2-AGMATINYLCYTIDINE SYNTHETASE TIAS"/>
    <property type="match status" value="1"/>
</dbReference>
<name>X0WA31_9ZZZZ</name>